<reference evidence="2 3" key="1">
    <citation type="submission" date="2019-02" db="EMBL/GenBank/DDBJ databases">
        <title>Genome sequencing of Clostridium botulinum clinical isolates.</title>
        <authorList>
            <person name="Brunt J."/>
            <person name="Van Vliet A.H.M."/>
            <person name="Stringer S.C."/>
            <person name="Grant K.A."/>
            <person name="Carter A.C."/>
            <person name="Peck M.W."/>
        </authorList>
    </citation>
    <scope>NUCLEOTIDE SEQUENCE [LARGE SCALE GENOMIC DNA]</scope>
    <source>
        <strain evidence="2 3">H113700579</strain>
    </source>
</reference>
<name>A0A6M0SL72_CLOBO</name>
<dbReference type="CDD" id="cd20684">
    <property type="entry name" value="CdiA-CT_Yk_RNaseA-like"/>
    <property type="match status" value="1"/>
</dbReference>
<comment type="caution">
    <text evidence="2">The sequence shown here is derived from an EMBL/GenBank/DDBJ whole genome shotgun (WGS) entry which is preliminary data.</text>
</comment>
<protein>
    <recommendedName>
        <fullName evidence="1">Bacterial CdiA-CT RNAse A domain-containing protein</fullName>
    </recommendedName>
</protein>
<evidence type="ECO:0000313" key="2">
    <source>
        <dbReference type="EMBL" id="NFA41509.1"/>
    </source>
</evidence>
<proteinExistence type="predicted"/>
<dbReference type="Proteomes" id="UP000472355">
    <property type="component" value="Unassembled WGS sequence"/>
</dbReference>
<evidence type="ECO:0000259" key="1">
    <source>
        <dbReference type="Pfam" id="PF18431"/>
    </source>
</evidence>
<gene>
    <name evidence="2" type="ORF">EXM65_02665</name>
</gene>
<dbReference type="InterPro" id="IPR041436">
    <property type="entry name" value="RNAse_A_bac"/>
</dbReference>
<evidence type="ECO:0000313" key="3">
    <source>
        <dbReference type="Proteomes" id="UP000472355"/>
    </source>
</evidence>
<organism evidence="2 3">
    <name type="scientific">Clostridium botulinum</name>
    <dbReference type="NCBI Taxonomy" id="1491"/>
    <lineage>
        <taxon>Bacteria</taxon>
        <taxon>Bacillati</taxon>
        <taxon>Bacillota</taxon>
        <taxon>Clostridia</taxon>
        <taxon>Eubacteriales</taxon>
        <taxon>Clostridiaceae</taxon>
        <taxon>Clostridium</taxon>
    </lineage>
</organism>
<accession>A0A6M0SL72</accession>
<dbReference type="Pfam" id="PF18431">
    <property type="entry name" value="RNAse_A_bac"/>
    <property type="match status" value="1"/>
</dbReference>
<feature type="domain" description="Bacterial CdiA-CT RNAse A" evidence="1">
    <location>
        <begin position="36"/>
        <end position="147"/>
    </location>
</feature>
<dbReference type="EMBL" id="SGKU01000004">
    <property type="protein sequence ID" value="NFA41509.1"/>
    <property type="molecule type" value="Genomic_DNA"/>
</dbReference>
<sequence length="150" mass="16530">MENKVQGNENEGTAEAVNILKNVGDDILDVMESSGGHTLDRHVGKSKEYLIERTKKLKGKGATTYISKETATKSVKDVLSKNSNDIVEWLNNSTDARLTIKTEHSFDVGSGVLKNTDTLAEGLRKTVTAIERTNDNELGFRIITSYPVFN</sequence>
<dbReference type="AlphaFoldDB" id="A0A6M0SL72"/>